<accession>A0A6F9XLB7</accession>
<dbReference type="Proteomes" id="UP000494265">
    <property type="component" value="Unassembled WGS sequence"/>
</dbReference>
<sequence>MRFDKTQVQNYDGLCSHLAIVMMTYDLLAWQERQEKDERTIGLYHGRSNA</sequence>
<reference evidence="1" key="1">
    <citation type="submission" date="2019-10" db="EMBL/GenBank/DDBJ databases">
        <title>Lactobacillus agilis SY212 Whole Genome Sequencing Project.</title>
        <authorList>
            <person name="Suzuki S."/>
            <person name="Endo A."/>
            <person name="Maeno S."/>
            <person name="Shiwa Y."/>
            <person name="Matsutani M."/>
            <person name="Kajikawa A."/>
        </authorList>
    </citation>
    <scope>NUCLEOTIDE SEQUENCE</scope>
    <source>
        <strain evidence="1">SY212</strain>
    </source>
</reference>
<protein>
    <submittedName>
        <fullName evidence="1">Uncharacterized protein</fullName>
    </submittedName>
</protein>
<evidence type="ECO:0000313" key="1">
    <source>
        <dbReference type="EMBL" id="GET06064.1"/>
    </source>
</evidence>
<dbReference type="AlphaFoldDB" id="A0A6F9XLB7"/>
<organism evidence="1">
    <name type="scientific">Ligilactobacillus agilis</name>
    <dbReference type="NCBI Taxonomy" id="1601"/>
    <lineage>
        <taxon>Bacteria</taxon>
        <taxon>Bacillati</taxon>
        <taxon>Bacillota</taxon>
        <taxon>Bacilli</taxon>
        <taxon>Lactobacillales</taxon>
        <taxon>Lactobacillaceae</taxon>
        <taxon>Ligilactobacillus</taxon>
    </lineage>
</organism>
<proteinExistence type="predicted"/>
<comment type="caution">
    <text evidence="1">The sequence shown here is derived from an EMBL/GenBank/DDBJ whole genome shotgun (WGS) entry which is preliminary data.</text>
</comment>
<name>A0A6F9XLB7_9LACO</name>
<gene>
    <name evidence="1" type="ORF">SY212_10940</name>
</gene>
<dbReference type="EMBL" id="BLAM01000105">
    <property type="protein sequence ID" value="GET06064.1"/>
    <property type="molecule type" value="Genomic_DNA"/>
</dbReference>